<reference evidence="1" key="1">
    <citation type="submission" date="2009-09" db="EMBL/GenBank/DDBJ databases">
        <authorList>
            <person name="Weinstock G."/>
            <person name="Sodergren E."/>
            <person name="Clifton S."/>
            <person name="Fulton L."/>
            <person name="Fulton B."/>
            <person name="Courtney L."/>
            <person name="Fronick C."/>
            <person name="Harrison M."/>
            <person name="Strong C."/>
            <person name="Farmer C."/>
            <person name="Delahaunty K."/>
            <person name="Markovic C."/>
            <person name="Hall O."/>
            <person name="Minx P."/>
            <person name="Tomlinson C."/>
            <person name="Mitreva M."/>
            <person name="Nelson J."/>
            <person name="Hou S."/>
            <person name="Wollam A."/>
            <person name="Pepin K.H."/>
            <person name="Johnson M."/>
            <person name="Bhonagiri V."/>
            <person name="Nash W.E."/>
            <person name="Warren W."/>
            <person name="Chinwalla A."/>
            <person name="Mardis E.R."/>
            <person name="Wilson R.K."/>
        </authorList>
    </citation>
    <scope>NUCLEOTIDE SEQUENCE [LARGE SCALE GENOMIC DNA]</scope>
    <source>
        <strain evidence="1">DSM 15470</strain>
    </source>
</reference>
<organism evidence="1 2">
    <name type="scientific">Dialister invisus DSM 15470</name>
    <dbReference type="NCBI Taxonomy" id="592028"/>
    <lineage>
        <taxon>Bacteria</taxon>
        <taxon>Bacillati</taxon>
        <taxon>Bacillota</taxon>
        <taxon>Negativicutes</taxon>
        <taxon>Veillonellales</taxon>
        <taxon>Veillonellaceae</taxon>
        <taxon>Dialister</taxon>
    </lineage>
</organism>
<protein>
    <submittedName>
        <fullName evidence="1">Uncharacterized protein</fullName>
    </submittedName>
</protein>
<name>C9LMU1_9FIRM</name>
<dbReference type="Proteomes" id="UP000004736">
    <property type="component" value="Unassembled WGS sequence"/>
</dbReference>
<comment type="caution">
    <text evidence="1">The sequence shown here is derived from an EMBL/GenBank/DDBJ whole genome shotgun (WGS) entry which is preliminary data.</text>
</comment>
<dbReference type="AlphaFoldDB" id="C9LMU1"/>
<accession>C9LMU1</accession>
<evidence type="ECO:0000313" key="1">
    <source>
        <dbReference type="EMBL" id="EEW96877.1"/>
    </source>
</evidence>
<proteinExistence type="predicted"/>
<dbReference type="STRING" id="592028.GCWU000321_00846"/>
<evidence type="ECO:0000313" key="2">
    <source>
        <dbReference type="Proteomes" id="UP000004736"/>
    </source>
</evidence>
<gene>
    <name evidence="1" type="ORF">GCWU000321_00846</name>
</gene>
<dbReference type="EMBL" id="ACIM02000001">
    <property type="protein sequence ID" value="EEW96877.1"/>
    <property type="molecule type" value="Genomic_DNA"/>
</dbReference>
<dbReference type="HOGENOM" id="CLU_3024813_0_0_9"/>
<sequence>MVPRLFAPIFSNEGGGFSVIGKFCLFFLRVTNTGWYRGDFRPCCIGVLPCGRGGF</sequence>
<keyword evidence="2" id="KW-1185">Reference proteome</keyword>